<evidence type="ECO:0000313" key="2">
    <source>
        <dbReference type="Proteomes" id="UP000028760"/>
    </source>
</evidence>
<dbReference type="STRING" id="48698.ENSPFOP00000008843"/>
<dbReference type="GeneTree" id="ENSGT00950000182812"/>
<evidence type="ECO:0000313" key="1">
    <source>
        <dbReference type="Ensembl" id="ENSPFOP00000008843.2"/>
    </source>
</evidence>
<dbReference type="AlphaFoldDB" id="A0A087XSU0"/>
<reference evidence="2" key="1">
    <citation type="submission" date="2013-10" db="EMBL/GenBank/DDBJ databases">
        <authorList>
            <person name="Schartl M."/>
            <person name="Warren W."/>
        </authorList>
    </citation>
    <scope>NUCLEOTIDE SEQUENCE [LARGE SCALE GENOMIC DNA]</scope>
    <source>
        <strain evidence="2">female</strain>
    </source>
</reference>
<name>A0A087XSU0_POEFO</name>
<organism evidence="1 2">
    <name type="scientific">Poecilia formosa</name>
    <name type="common">Amazon molly</name>
    <name type="synonym">Limia formosa</name>
    <dbReference type="NCBI Taxonomy" id="48698"/>
    <lineage>
        <taxon>Eukaryota</taxon>
        <taxon>Metazoa</taxon>
        <taxon>Chordata</taxon>
        <taxon>Craniata</taxon>
        <taxon>Vertebrata</taxon>
        <taxon>Euteleostomi</taxon>
        <taxon>Actinopterygii</taxon>
        <taxon>Neopterygii</taxon>
        <taxon>Teleostei</taxon>
        <taxon>Neoteleostei</taxon>
        <taxon>Acanthomorphata</taxon>
        <taxon>Ovalentaria</taxon>
        <taxon>Atherinomorphae</taxon>
        <taxon>Cyprinodontiformes</taxon>
        <taxon>Poeciliidae</taxon>
        <taxon>Poeciliinae</taxon>
        <taxon>Poecilia</taxon>
    </lineage>
</organism>
<dbReference type="PANTHER" id="PTHR45913">
    <property type="entry name" value="EPM2A-INTERACTING PROTEIN 1"/>
    <property type="match status" value="1"/>
</dbReference>
<dbReference type="PANTHER" id="PTHR45913:SF21">
    <property type="entry name" value="DUF4371 DOMAIN-CONTAINING PROTEIN"/>
    <property type="match status" value="1"/>
</dbReference>
<accession>A0A087XSU0</accession>
<dbReference type="InterPro" id="IPR012337">
    <property type="entry name" value="RNaseH-like_sf"/>
</dbReference>
<dbReference type="OMA" id="FPKFVSY"/>
<sequence length="482" mass="55300">ELRRKKVKELKSQLSGQQSFFSHLTTKAKAATKVSFRVSHLIVEHKKSFQDGEMIKEAFVEAADSLFRDFKNKSIKALRLSRNTVTRHCEVMADDLTQKLWKDIADCECFSLQLDESTDVSDTAQLCIFIRMVFTDMNAREELLTVLPMKEHTRGEDIFQSFKNFIEKTQLPVFKLVSITTDGAPAMVCCLNGFIAKCREDDAFPDCIIHQQALCTKMLNMKEVMDVATKIACSIRARLLRAYLEKGDCDHFELLLHTDVRWLRRERFRELCPEIKFLLVAKHVEYRQLKDDQLLLDLAFLTDLTNMLNDLNIELQGKDKTVINMISLVNAFKRKMQHLPSKTNFQNVASELEMQGKTSEQLDSARYTEQIENCLSEFNRHFQDFALLEPVATFMCYPFWEDAEVDSLASKMAHGQFWNLLTEGKYPNMRKCATSLTALFGSTSKYCSSMTDAHLEACLKLAISSYCPDYAALADAVQCRSS</sequence>
<dbReference type="Proteomes" id="UP000028760">
    <property type="component" value="Unassembled WGS sequence"/>
</dbReference>
<dbReference type="eggNOG" id="ENOG502QVB1">
    <property type="taxonomic scope" value="Eukaryota"/>
</dbReference>
<keyword evidence="2" id="KW-1185">Reference proteome</keyword>
<reference evidence="1" key="2">
    <citation type="submission" date="2025-08" db="UniProtKB">
        <authorList>
            <consortium name="Ensembl"/>
        </authorList>
    </citation>
    <scope>IDENTIFICATION</scope>
</reference>
<dbReference type="EMBL" id="AYCK01009076">
    <property type="status" value="NOT_ANNOTATED_CDS"/>
    <property type="molecule type" value="Genomic_DNA"/>
</dbReference>
<proteinExistence type="predicted"/>
<protein>
    <submittedName>
        <fullName evidence="1">Uncharacterized protein</fullName>
    </submittedName>
</protein>
<dbReference type="Ensembl" id="ENSPFOT00000008855.2">
    <property type="protein sequence ID" value="ENSPFOP00000008843.2"/>
    <property type="gene ID" value="ENSPFOG00000008904.2"/>
</dbReference>
<reference evidence="1" key="3">
    <citation type="submission" date="2025-09" db="UniProtKB">
        <authorList>
            <consortium name="Ensembl"/>
        </authorList>
    </citation>
    <scope>IDENTIFICATION</scope>
</reference>
<dbReference type="SUPFAM" id="SSF53098">
    <property type="entry name" value="Ribonuclease H-like"/>
    <property type="match status" value="1"/>
</dbReference>